<dbReference type="Proteomes" id="UP000242687">
    <property type="component" value="Unassembled WGS sequence"/>
</dbReference>
<sequence length="665" mass="75261">MLQLYINDTLVDLSDDSPIALTFQINNLAEVKNQQGNTSNQFKIPLTQHNRRILGFPDDVAFCSDAPYKKYPAKLVQDGLEIIPYGLAELNSVDNDTASVTILSGNVDFFDAIDGKLYDMGEIFKPYEHKWDVDSVASSQTKTSGWIYPVIDYGNLPSYPQPINVNYLRPGFFIKTAIDEIVKKTGYRASGSLLNDPLYPKLIAQFSNSAWEHGTIFQNNEADDPYRCVVKTNADQTFNKNNYADRFRFYNTVVDKSNLWQTDNGNHVYRAPATLSVSVVFEFSVELMGDLSKNNEDQHFGIVFRIKKHPNADFLTDITIDLSTDTQPVTWQLYRRVANNVKLSYELELLQGEGVYVEYNVNNSKHGTVVVKQDATLTINTKRQNVLYGHNVQCERIFPDISAKDLLKDTLQRFGIICQTDNAKRTVSFNSFRDIVNNIPVAKNWSDKCLDQGKAISFQLGGYAQENKLKYKEDDAVLPIGFADAVIKVNDATLPASADLFESQFAPTLASPYMNSSVAQIKMTEHDGNEFNIGVAPRILIDQKLPLGGGKTVTFTDGRGNNRIVNDYISTPYFHKVDAPDIEGNYGQASLKFDNLRKRYYPELEKILKQTKKVVRYFLLTPLDILELDLMVPVYIEQDSAYYYINKIDAWRKGQATKVELVKLG</sequence>
<gene>
    <name evidence="1" type="ORF">CLV57_3099</name>
</gene>
<protein>
    <submittedName>
        <fullName evidence="1">Uncharacterized protein</fullName>
    </submittedName>
</protein>
<evidence type="ECO:0000313" key="1">
    <source>
        <dbReference type="EMBL" id="PJJ79960.1"/>
    </source>
</evidence>
<dbReference type="AlphaFoldDB" id="A0A2H9VNS2"/>
<keyword evidence="2" id="KW-1185">Reference proteome</keyword>
<dbReference type="EMBL" id="PGFJ01000002">
    <property type="protein sequence ID" value="PJJ79960.1"/>
    <property type="molecule type" value="Genomic_DNA"/>
</dbReference>
<reference evidence="1 2" key="1">
    <citation type="submission" date="2017-11" db="EMBL/GenBank/DDBJ databases">
        <title>Genomic Encyclopedia of Archaeal and Bacterial Type Strains, Phase II (KMG-II): From Individual Species to Whole Genera.</title>
        <authorList>
            <person name="Goeker M."/>
        </authorList>
    </citation>
    <scope>NUCLEOTIDE SEQUENCE [LARGE SCALE GENOMIC DNA]</scope>
    <source>
        <strain evidence="1 2">DSM 28175</strain>
    </source>
</reference>
<comment type="caution">
    <text evidence="1">The sequence shown here is derived from an EMBL/GenBank/DDBJ whole genome shotgun (WGS) entry which is preliminary data.</text>
</comment>
<proteinExistence type="predicted"/>
<organism evidence="1 2">
    <name type="scientific">Mucilaginibacter auburnensis</name>
    <dbReference type="NCBI Taxonomy" id="1457233"/>
    <lineage>
        <taxon>Bacteria</taxon>
        <taxon>Pseudomonadati</taxon>
        <taxon>Bacteroidota</taxon>
        <taxon>Sphingobacteriia</taxon>
        <taxon>Sphingobacteriales</taxon>
        <taxon>Sphingobacteriaceae</taxon>
        <taxon>Mucilaginibacter</taxon>
    </lineage>
</organism>
<name>A0A2H9VNS2_9SPHI</name>
<evidence type="ECO:0000313" key="2">
    <source>
        <dbReference type="Proteomes" id="UP000242687"/>
    </source>
</evidence>
<dbReference type="OrthoDB" id="910810at2"/>
<dbReference type="RefSeq" id="WP_100342263.1">
    <property type="nucleotide sequence ID" value="NZ_PGFJ01000002.1"/>
</dbReference>
<accession>A0A2H9VNS2</accession>